<dbReference type="GO" id="GO:0061798">
    <property type="term" value="F:GTP 3',8'-cyclase activity"/>
    <property type="evidence" value="ECO:0007669"/>
    <property type="project" value="UniProtKB-EC"/>
</dbReference>
<evidence type="ECO:0000256" key="6">
    <source>
        <dbReference type="ARBA" id="ARBA00022723"/>
    </source>
</evidence>
<dbReference type="SFLD" id="SFLDG01386">
    <property type="entry name" value="main_SPASM_domain-containing"/>
    <property type="match status" value="1"/>
</dbReference>
<comment type="cofactor">
    <cofactor evidence="1">
        <name>[4Fe-4S] cluster</name>
        <dbReference type="ChEBI" id="CHEBI:49883"/>
    </cofactor>
</comment>
<evidence type="ECO:0000256" key="9">
    <source>
        <dbReference type="ARBA" id="ARBA00023014"/>
    </source>
</evidence>
<evidence type="ECO:0000256" key="1">
    <source>
        <dbReference type="ARBA" id="ARBA00001966"/>
    </source>
</evidence>
<dbReference type="CDD" id="cd21117">
    <property type="entry name" value="Twitch_MoaA"/>
    <property type="match status" value="1"/>
</dbReference>
<evidence type="ECO:0000313" key="17">
    <source>
        <dbReference type="Proteomes" id="UP000799291"/>
    </source>
</evidence>
<evidence type="ECO:0000313" key="16">
    <source>
        <dbReference type="EMBL" id="KAF2683591.1"/>
    </source>
</evidence>
<evidence type="ECO:0000256" key="14">
    <source>
        <dbReference type="ARBA" id="ARBA00048697"/>
    </source>
</evidence>
<dbReference type="InterPro" id="IPR007197">
    <property type="entry name" value="rSAM"/>
</dbReference>
<dbReference type="InterPro" id="IPR013483">
    <property type="entry name" value="MoaA"/>
</dbReference>
<evidence type="ECO:0000256" key="2">
    <source>
        <dbReference type="ARBA" id="ARBA00005046"/>
    </source>
</evidence>
<keyword evidence="11" id="KW-0342">GTP-binding</keyword>
<dbReference type="GO" id="GO:0005525">
    <property type="term" value="F:GTP binding"/>
    <property type="evidence" value="ECO:0007669"/>
    <property type="project" value="UniProtKB-KW"/>
</dbReference>
<keyword evidence="7" id="KW-0547">Nucleotide-binding</keyword>
<evidence type="ECO:0000256" key="8">
    <source>
        <dbReference type="ARBA" id="ARBA00023004"/>
    </source>
</evidence>
<dbReference type="NCBIfam" id="TIGR02666">
    <property type="entry name" value="moaA"/>
    <property type="match status" value="1"/>
</dbReference>
<keyword evidence="5" id="KW-0949">S-adenosyl-L-methionine</keyword>
<protein>
    <recommendedName>
        <fullName evidence="3">GTP 3',8-cyclase</fullName>
        <ecNumber evidence="3">4.1.99.22</ecNumber>
    </recommendedName>
</protein>
<keyword evidence="17" id="KW-1185">Reference proteome</keyword>
<dbReference type="InterPro" id="IPR010505">
    <property type="entry name" value="MoaA_twitch"/>
</dbReference>
<comment type="pathway">
    <text evidence="2">Cofactor biosynthesis; molybdopterin biosynthesis.</text>
</comment>
<dbReference type="InterPro" id="IPR006638">
    <property type="entry name" value="Elp3/MiaA/NifB-like_rSAM"/>
</dbReference>
<dbReference type="CDD" id="cd01335">
    <property type="entry name" value="Radical_SAM"/>
    <property type="match status" value="1"/>
</dbReference>
<organism evidence="16 17">
    <name type="scientific">Lentithecium fluviatile CBS 122367</name>
    <dbReference type="NCBI Taxonomy" id="1168545"/>
    <lineage>
        <taxon>Eukaryota</taxon>
        <taxon>Fungi</taxon>
        <taxon>Dikarya</taxon>
        <taxon>Ascomycota</taxon>
        <taxon>Pezizomycotina</taxon>
        <taxon>Dothideomycetes</taxon>
        <taxon>Pleosporomycetidae</taxon>
        <taxon>Pleosporales</taxon>
        <taxon>Massarineae</taxon>
        <taxon>Lentitheciaceae</taxon>
        <taxon>Lentithecium</taxon>
    </lineage>
</organism>
<dbReference type="EMBL" id="MU005583">
    <property type="protein sequence ID" value="KAF2683591.1"/>
    <property type="molecule type" value="Genomic_DNA"/>
</dbReference>
<dbReference type="GO" id="GO:0006777">
    <property type="term" value="P:Mo-molybdopterin cofactor biosynthetic process"/>
    <property type="evidence" value="ECO:0007669"/>
    <property type="project" value="UniProtKB-KW"/>
</dbReference>
<dbReference type="GO" id="GO:0051539">
    <property type="term" value="F:4 iron, 4 sulfur cluster binding"/>
    <property type="evidence" value="ECO:0007669"/>
    <property type="project" value="UniProtKB-KW"/>
</dbReference>
<dbReference type="InterPro" id="IPR050105">
    <property type="entry name" value="MoCo_biosynth_MoaA/MoaC"/>
</dbReference>
<dbReference type="PROSITE" id="PS01305">
    <property type="entry name" value="MOAA_NIFB_PQQE"/>
    <property type="match status" value="1"/>
</dbReference>
<evidence type="ECO:0000256" key="5">
    <source>
        <dbReference type="ARBA" id="ARBA00022691"/>
    </source>
</evidence>
<evidence type="ECO:0000256" key="12">
    <source>
        <dbReference type="ARBA" id="ARBA00023150"/>
    </source>
</evidence>
<dbReference type="PROSITE" id="PS51918">
    <property type="entry name" value="RADICAL_SAM"/>
    <property type="match status" value="1"/>
</dbReference>
<dbReference type="GO" id="GO:0061799">
    <property type="term" value="F:cyclic pyranopterin monophosphate synthase activity"/>
    <property type="evidence" value="ECO:0007669"/>
    <property type="project" value="TreeGrafter"/>
</dbReference>
<dbReference type="SUPFAM" id="SSF102114">
    <property type="entry name" value="Radical SAM enzymes"/>
    <property type="match status" value="1"/>
</dbReference>
<dbReference type="AlphaFoldDB" id="A0A6G1J066"/>
<dbReference type="InterPro" id="IPR000385">
    <property type="entry name" value="MoaA_NifB_PqqE_Fe-S-bd_CS"/>
</dbReference>
<dbReference type="InterPro" id="IPR058240">
    <property type="entry name" value="rSAM_sf"/>
</dbReference>
<evidence type="ECO:0000256" key="7">
    <source>
        <dbReference type="ARBA" id="ARBA00022741"/>
    </source>
</evidence>
<evidence type="ECO:0000256" key="13">
    <source>
        <dbReference type="ARBA" id="ARBA00023239"/>
    </source>
</evidence>
<proteinExistence type="predicted"/>
<keyword evidence="4" id="KW-0004">4Fe-4S</keyword>
<dbReference type="PANTHER" id="PTHR22960:SF0">
    <property type="entry name" value="MOLYBDENUM COFACTOR BIOSYNTHESIS PROTEIN 1"/>
    <property type="match status" value="1"/>
</dbReference>
<dbReference type="PANTHER" id="PTHR22960">
    <property type="entry name" value="MOLYBDOPTERIN COFACTOR SYNTHESIS PROTEIN A"/>
    <property type="match status" value="1"/>
</dbReference>
<dbReference type="InterPro" id="IPR013785">
    <property type="entry name" value="Aldolase_TIM"/>
</dbReference>
<accession>A0A6G1J066</accession>
<keyword evidence="13" id="KW-0456">Lyase</keyword>
<evidence type="ECO:0000256" key="3">
    <source>
        <dbReference type="ARBA" id="ARBA00012167"/>
    </source>
</evidence>
<dbReference type="Proteomes" id="UP000799291">
    <property type="component" value="Unassembled WGS sequence"/>
</dbReference>
<keyword evidence="8" id="KW-0408">Iron</keyword>
<evidence type="ECO:0000259" key="15">
    <source>
        <dbReference type="PROSITE" id="PS51918"/>
    </source>
</evidence>
<dbReference type="GO" id="GO:0046872">
    <property type="term" value="F:metal ion binding"/>
    <property type="evidence" value="ECO:0007669"/>
    <property type="project" value="UniProtKB-KW"/>
</dbReference>
<keyword evidence="10" id="KW-0496">Mitochondrion</keyword>
<dbReference type="OrthoDB" id="429626at2759"/>
<dbReference type="Pfam" id="PF06463">
    <property type="entry name" value="Mob_synth_C"/>
    <property type="match status" value="1"/>
</dbReference>
<dbReference type="UniPathway" id="UPA00344"/>
<dbReference type="InterPro" id="IPR040064">
    <property type="entry name" value="MoaA-like"/>
</dbReference>
<dbReference type="EC" id="4.1.99.22" evidence="3"/>
<gene>
    <name evidence="16" type="ORF">K458DRAFT_304703</name>
</gene>
<evidence type="ECO:0000256" key="4">
    <source>
        <dbReference type="ARBA" id="ARBA00022485"/>
    </source>
</evidence>
<dbReference type="Pfam" id="PF04055">
    <property type="entry name" value="Radical_SAM"/>
    <property type="match status" value="1"/>
</dbReference>
<keyword evidence="9" id="KW-0411">Iron-sulfur</keyword>
<name>A0A6G1J066_9PLEO</name>
<sequence length="447" mass="50066">MAPMVLTRPGPTATAAARYLRGERFARPAIRALRTTRGVATAAAVQETRGEYPGAVVPPVSGRSLQERKEAIRSAKPFSEFLTDSFNRQHDYLRISITERCNLRCLYCMPEEGIPLSPPATMLTTPEIFYLSSLFVSQGVTKIRLTGGEPTVRRDIVPLMQSIGSLRSNGLRELALTTNGISLHRKLDAMVEAGLTGVNLSLDTLDPFQFQIMTRRKGFDAVMQSIDRILEMNKLGANIKLKVNCVVMRGLNERDIIPFVEMGREKDIEVRFIEYMPFGGNKWSQGKMISYQEMLDIIRVKHPGLRRMPGHKNDTSKTYQVPGFVGKVGFISSMTNDFCGTCNRLRITSDGNLKVCLHGNAEVSLRDLLRQDNNGEPIDEEAFARIKKMEMDRRDGLLSDETTFGWGPREQELLQVIGAAVKRKAEKHADMGDLEKMQNRPMILIGG</sequence>
<dbReference type="SFLD" id="SFLDG01383">
    <property type="entry name" value="cyclic_pyranopterin_phosphate"/>
    <property type="match status" value="1"/>
</dbReference>
<dbReference type="SFLD" id="SFLDG01067">
    <property type="entry name" value="SPASM/twitch_domain_containing"/>
    <property type="match status" value="1"/>
</dbReference>
<dbReference type="Gene3D" id="3.20.20.70">
    <property type="entry name" value="Aldolase class I"/>
    <property type="match status" value="1"/>
</dbReference>
<reference evidence="16" key="1">
    <citation type="journal article" date="2020" name="Stud. Mycol.">
        <title>101 Dothideomycetes genomes: a test case for predicting lifestyles and emergence of pathogens.</title>
        <authorList>
            <person name="Haridas S."/>
            <person name="Albert R."/>
            <person name="Binder M."/>
            <person name="Bloem J."/>
            <person name="Labutti K."/>
            <person name="Salamov A."/>
            <person name="Andreopoulos B."/>
            <person name="Baker S."/>
            <person name="Barry K."/>
            <person name="Bills G."/>
            <person name="Bluhm B."/>
            <person name="Cannon C."/>
            <person name="Castanera R."/>
            <person name="Culley D."/>
            <person name="Daum C."/>
            <person name="Ezra D."/>
            <person name="Gonzalez J."/>
            <person name="Henrissat B."/>
            <person name="Kuo A."/>
            <person name="Liang C."/>
            <person name="Lipzen A."/>
            <person name="Lutzoni F."/>
            <person name="Magnuson J."/>
            <person name="Mondo S."/>
            <person name="Nolan M."/>
            <person name="Ohm R."/>
            <person name="Pangilinan J."/>
            <person name="Park H.-J."/>
            <person name="Ramirez L."/>
            <person name="Alfaro M."/>
            <person name="Sun H."/>
            <person name="Tritt A."/>
            <person name="Yoshinaga Y."/>
            <person name="Zwiers L.-H."/>
            <person name="Turgeon B."/>
            <person name="Goodwin S."/>
            <person name="Spatafora J."/>
            <person name="Crous P."/>
            <person name="Grigoriev I."/>
        </authorList>
    </citation>
    <scope>NUCLEOTIDE SEQUENCE</scope>
    <source>
        <strain evidence="16">CBS 122367</strain>
    </source>
</reference>
<evidence type="ECO:0000256" key="11">
    <source>
        <dbReference type="ARBA" id="ARBA00023134"/>
    </source>
</evidence>
<comment type="catalytic activity">
    <reaction evidence="14">
        <text>GTP + AH2 + S-adenosyl-L-methionine = (8S)-3',8-cyclo-7,8-dihydroguanosine 5'-triphosphate + 5'-deoxyadenosine + L-methionine + A + H(+)</text>
        <dbReference type="Rhea" id="RHEA:49576"/>
        <dbReference type="ChEBI" id="CHEBI:13193"/>
        <dbReference type="ChEBI" id="CHEBI:15378"/>
        <dbReference type="ChEBI" id="CHEBI:17319"/>
        <dbReference type="ChEBI" id="CHEBI:17499"/>
        <dbReference type="ChEBI" id="CHEBI:37565"/>
        <dbReference type="ChEBI" id="CHEBI:57844"/>
        <dbReference type="ChEBI" id="CHEBI:59789"/>
        <dbReference type="ChEBI" id="CHEBI:131766"/>
        <dbReference type="EC" id="4.1.99.22"/>
    </reaction>
</comment>
<keyword evidence="12" id="KW-0501">Molybdenum cofactor biosynthesis</keyword>
<feature type="domain" description="Radical SAM core" evidence="15">
    <location>
        <begin position="85"/>
        <end position="318"/>
    </location>
</feature>
<dbReference type="SMART" id="SM00729">
    <property type="entry name" value="Elp3"/>
    <property type="match status" value="1"/>
</dbReference>
<evidence type="ECO:0000256" key="10">
    <source>
        <dbReference type="ARBA" id="ARBA00023128"/>
    </source>
</evidence>
<keyword evidence="6" id="KW-0479">Metal-binding</keyword>
<dbReference type="SFLD" id="SFLDS00029">
    <property type="entry name" value="Radical_SAM"/>
    <property type="match status" value="1"/>
</dbReference>